<keyword evidence="4" id="KW-1185">Reference proteome</keyword>
<comment type="caution">
    <text evidence="3">The sequence shown here is derived from an EMBL/GenBank/DDBJ whole genome shotgun (WGS) entry which is preliminary data.</text>
</comment>
<gene>
    <name evidence="3" type="ORF">RM550_13215</name>
</gene>
<keyword evidence="2" id="KW-1133">Transmembrane helix</keyword>
<dbReference type="Proteomes" id="UP001180551">
    <property type="component" value="Unassembled WGS sequence"/>
</dbReference>
<feature type="region of interest" description="Disordered" evidence="1">
    <location>
        <begin position="62"/>
        <end position="84"/>
    </location>
</feature>
<keyword evidence="2" id="KW-0472">Membrane</keyword>
<proteinExistence type="predicted"/>
<name>A0ABU2T640_9ACTN</name>
<keyword evidence="2" id="KW-0812">Transmembrane</keyword>
<feature type="compositionally biased region" description="Basic and acidic residues" evidence="1">
    <location>
        <begin position="67"/>
        <end position="84"/>
    </location>
</feature>
<evidence type="ECO:0000313" key="4">
    <source>
        <dbReference type="Proteomes" id="UP001180551"/>
    </source>
</evidence>
<evidence type="ECO:0000256" key="1">
    <source>
        <dbReference type="SAM" id="MobiDB-lite"/>
    </source>
</evidence>
<feature type="transmembrane region" description="Helical" evidence="2">
    <location>
        <begin position="36"/>
        <end position="58"/>
    </location>
</feature>
<dbReference type="RefSeq" id="WP_311623877.1">
    <property type="nucleotide sequence ID" value="NZ_JAVRFE010000014.1"/>
</dbReference>
<organism evidence="3 4">
    <name type="scientific">Streptomyces mooreae</name>
    <dbReference type="NCBI Taxonomy" id="3075523"/>
    <lineage>
        <taxon>Bacteria</taxon>
        <taxon>Bacillati</taxon>
        <taxon>Actinomycetota</taxon>
        <taxon>Actinomycetes</taxon>
        <taxon>Kitasatosporales</taxon>
        <taxon>Streptomycetaceae</taxon>
        <taxon>Streptomyces</taxon>
    </lineage>
</organism>
<evidence type="ECO:0000256" key="2">
    <source>
        <dbReference type="SAM" id="Phobius"/>
    </source>
</evidence>
<sequence length="84" mass="8636">MTAAGGVAGDVLASPVLARGGGDEGSDLLAHLVADAAIKGVIVLVALIVLGLGMVLIWKRVGRGGGPRRDERSHCGERSHRDER</sequence>
<accession>A0ABU2T640</accession>
<protein>
    <submittedName>
        <fullName evidence="3">Uncharacterized protein</fullName>
    </submittedName>
</protein>
<evidence type="ECO:0000313" key="3">
    <source>
        <dbReference type="EMBL" id="MDT0456684.1"/>
    </source>
</evidence>
<dbReference type="EMBL" id="JAVRFE010000014">
    <property type="protein sequence ID" value="MDT0456684.1"/>
    <property type="molecule type" value="Genomic_DNA"/>
</dbReference>
<reference evidence="3" key="1">
    <citation type="submission" date="2024-05" db="EMBL/GenBank/DDBJ databases">
        <title>30 novel species of actinomycetes from the DSMZ collection.</title>
        <authorList>
            <person name="Nouioui I."/>
        </authorList>
    </citation>
    <scope>NUCLEOTIDE SEQUENCE</scope>
    <source>
        <strain evidence="3">DSM 41527</strain>
    </source>
</reference>